<dbReference type="InterPro" id="IPR025226">
    <property type="entry name" value="DUF4170"/>
</dbReference>
<proteinExistence type="predicted"/>
<dbReference type="Proteomes" id="UP000185678">
    <property type="component" value="Unassembled WGS sequence"/>
</dbReference>
<dbReference type="Pfam" id="PF13773">
    <property type="entry name" value="DUF4170"/>
    <property type="match status" value="2"/>
</dbReference>
<dbReference type="RefSeq" id="WP_076401241.1">
    <property type="nucleotide sequence ID" value="NZ_FTOA01000005.1"/>
</dbReference>
<evidence type="ECO:0000313" key="2">
    <source>
        <dbReference type="Proteomes" id="UP000185678"/>
    </source>
</evidence>
<gene>
    <name evidence="1" type="ORF">SAMN05421779_105346</name>
</gene>
<organism evidence="1 2">
    <name type="scientific">Insolitispirillum peregrinum</name>
    <dbReference type="NCBI Taxonomy" id="80876"/>
    <lineage>
        <taxon>Bacteria</taxon>
        <taxon>Pseudomonadati</taxon>
        <taxon>Pseudomonadota</taxon>
        <taxon>Alphaproteobacteria</taxon>
        <taxon>Rhodospirillales</taxon>
        <taxon>Novispirillaceae</taxon>
        <taxon>Insolitispirillum</taxon>
    </lineage>
</organism>
<evidence type="ECO:0008006" key="3">
    <source>
        <dbReference type="Google" id="ProtNLM"/>
    </source>
</evidence>
<dbReference type="Gene3D" id="3.30.70.2400">
    <property type="entry name" value="Uncharacterised protein PF13773, DUF4170"/>
    <property type="match status" value="2"/>
</dbReference>
<name>A0A1N7NT27_9PROT</name>
<dbReference type="OrthoDB" id="9800646at2"/>
<accession>A0A1N7NT27</accession>
<sequence>MSEKMFYVVGGEYADTGFTTPAVDKELEVHGPFPQAEAYAFWRNITSKTIDNAMVRYTVKAADEVKVQEYFVVGGEYADPSFSVLAGGKDAEVYGPFDHAQALTFWRDITGRTVDSCLHRYVIEAR</sequence>
<keyword evidence="2" id="KW-1185">Reference proteome</keyword>
<reference evidence="1 2" key="1">
    <citation type="submission" date="2017-01" db="EMBL/GenBank/DDBJ databases">
        <authorList>
            <person name="Mah S.A."/>
            <person name="Swanson W.J."/>
            <person name="Moy G.W."/>
            <person name="Vacquier V.D."/>
        </authorList>
    </citation>
    <scope>NUCLEOTIDE SEQUENCE [LARGE SCALE GENOMIC DNA]</scope>
    <source>
        <strain evidence="1 2">DSM 11589</strain>
    </source>
</reference>
<dbReference type="EMBL" id="FTOA01000005">
    <property type="protein sequence ID" value="SIT01442.1"/>
    <property type="molecule type" value="Genomic_DNA"/>
</dbReference>
<dbReference type="AlphaFoldDB" id="A0A1N7NT27"/>
<evidence type="ECO:0000313" key="1">
    <source>
        <dbReference type="EMBL" id="SIT01442.1"/>
    </source>
</evidence>
<protein>
    <recommendedName>
        <fullName evidence="3">DUF4170 domain-containing protein</fullName>
    </recommendedName>
</protein>